<dbReference type="RefSeq" id="WP_079600249.1">
    <property type="nucleotide sequence ID" value="NZ_LT670817.1"/>
</dbReference>
<feature type="compositionally biased region" description="Polar residues" evidence="1">
    <location>
        <begin position="1"/>
        <end position="23"/>
    </location>
</feature>
<evidence type="ECO:0000256" key="1">
    <source>
        <dbReference type="SAM" id="MobiDB-lite"/>
    </source>
</evidence>
<dbReference type="AlphaFoldDB" id="A0A1M5IJ11"/>
<name>A0A1M5IJ11_9BRAD</name>
<protein>
    <submittedName>
        <fullName evidence="3">Phasin protein</fullName>
    </submittedName>
</protein>
<evidence type="ECO:0000313" key="3">
    <source>
        <dbReference type="EMBL" id="SHG28292.1"/>
    </source>
</evidence>
<dbReference type="InterPro" id="IPR018968">
    <property type="entry name" value="Phasin"/>
</dbReference>
<reference evidence="3 4" key="1">
    <citation type="submission" date="2016-11" db="EMBL/GenBank/DDBJ databases">
        <authorList>
            <person name="Jaros S."/>
            <person name="Januszkiewicz K."/>
            <person name="Wedrychowicz H."/>
        </authorList>
    </citation>
    <scope>NUCLEOTIDE SEQUENCE [LARGE SCALE GENOMIC DNA]</scope>
    <source>
        <strain evidence="3 4">GAS138</strain>
    </source>
</reference>
<feature type="domain" description="Phasin" evidence="2">
    <location>
        <begin position="30"/>
        <end position="108"/>
    </location>
</feature>
<feature type="region of interest" description="Disordered" evidence="1">
    <location>
        <begin position="1"/>
        <end position="30"/>
    </location>
</feature>
<evidence type="ECO:0000259" key="2">
    <source>
        <dbReference type="Pfam" id="PF09361"/>
    </source>
</evidence>
<dbReference type="Proteomes" id="UP000189796">
    <property type="component" value="Chromosome I"/>
</dbReference>
<dbReference type="EMBL" id="LT670817">
    <property type="protein sequence ID" value="SHG28292.1"/>
    <property type="molecule type" value="Genomic_DNA"/>
</dbReference>
<organism evidence="3 4">
    <name type="scientific">Bradyrhizobium erythrophlei</name>
    <dbReference type="NCBI Taxonomy" id="1437360"/>
    <lineage>
        <taxon>Bacteria</taxon>
        <taxon>Pseudomonadati</taxon>
        <taxon>Pseudomonadota</taxon>
        <taxon>Alphaproteobacteria</taxon>
        <taxon>Hyphomicrobiales</taxon>
        <taxon>Nitrobacteraceae</taxon>
        <taxon>Bradyrhizobium</taxon>
    </lineage>
</organism>
<dbReference type="OrthoDB" id="7678100at2"/>
<evidence type="ECO:0000313" key="4">
    <source>
        <dbReference type="Proteomes" id="UP000189796"/>
    </source>
</evidence>
<sequence length="120" mass="13069">MSNANQNDSNQNFAQQQNGNEQIGATDMPTSAFPGGFQAIATAYGDYAKKSFEDTKSFAEKLASVRSFDKAVEVQTEFAKSAFETFVRETQKIGALYGDLAKQSCKPFGGFAARMPTTNR</sequence>
<dbReference type="Pfam" id="PF09361">
    <property type="entry name" value="Phasin_2"/>
    <property type="match status" value="1"/>
</dbReference>
<proteinExistence type="predicted"/>
<accession>A0A1M5IJ11</accession>
<gene>
    <name evidence="3" type="ORF">SAMN05443248_1002</name>
</gene>